<comment type="subunit">
    <text evidence="7">Interacts with uS11. Not a structural component of 40S pre-ribosomes, but transiently interacts with them by binding to uS11.</text>
</comment>
<comment type="catalytic activity">
    <reaction evidence="7">
        <text>ATP + H2O = ADP + phosphate + H(+)</text>
        <dbReference type="Rhea" id="RHEA:13065"/>
        <dbReference type="ChEBI" id="CHEBI:15377"/>
        <dbReference type="ChEBI" id="CHEBI:15378"/>
        <dbReference type="ChEBI" id="CHEBI:30616"/>
        <dbReference type="ChEBI" id="CHEBI:43474"/>
        <dbReference type="ChEBI" id="CHEBI:456216"/>
    </reaction>
</comment>
<feature type="region of interest" description="LID" evidence="7">
    <location>
        <begin position="138"/>
        <end position="148"/>
    </location>
</feature>
<evidence type="ECO:0000256" key="4">
    <source>
        <dbReference type="ARBA" id="ARBA00022741"/>
    </source>
</evidence>
<feature type="binding site" evidence="7">
    <location>
        <position position="23"/>
    </location>
    <ligand>
        <name>ATP</name>
        <dbReference type="ChEBI" id="CHEBI:30616"/>
    </ligand>
</feature>
<protein>
    <recommendedName>
        <fullName evidence="7">Putative adenylate kinase</fullName>
        <shortName evidence="7">AK</shortName>
        <ecNumber evidence="7">2.7.4.3</ecNumber>
    </recommendedName>
    <alternativeName>
        <fullName evidence="7">ATP-AMP transphosphorylase</fullName>
    </alternativeName>
</protein>
<dbReference type="Pfam" id="PF13238">
    <property type="entry name" value="AAA_18"/>
    <property type="match status" value="1"/>
</dbReference>
<comment type="function">
    <text evidence="7">Broad-specificity nucleoside monophosphate (NMP) kinase that catalyzes the reversible transfer of the terminal phosphate group between nucleoside triphosphates and monophosphates. Has also ATPase activity. Involved in the late maturation steps of the 30S ribosomal particles, specifically 16S rRNA maturation. While NMP activity is not required for ribosome maturation, ATPase activity is. Associates transiently with small ribosomal subunit protein uS11. ATP hydrolysis breaks the interaction with uS11. May temporarily remove uS11 from the ribosome to enable a conformational change of the ribosomal RNA that is needed for the final maturation step of the small ribosomal subunit.</text>
</comment>
<dbReference type="RefSeq" id="WP_338098324.1">
    <property type="nucleotide sequence ID" value="NZ_CP131061.1"/>
</dbReference>
<evidence type="ECO:0000256" key="2">
    <source>
        <dbReference type="ARBA" id="ARBA00022552"/>
    </source>
</evidence>
<dbReference type="GO" id="GO:0004017">
    <property type="term" value="F:AMP kinase activity"/>
    <property type="evidence" value="ECO:0007669"/>
    <property type="project" value="UniProtKB-UniRule"/>
</dbReference>
<dbReference type="GO" id="GO:0005524">
    <property type="term" value="F:ATP binding"/>
    <property type="evidence" value="ECO:0007669"/>
    <property type="project" value="UniProtKB-UniRule"/>
</dbReference>
<keyword evidence="4 7" id="KW-0547">Nucleotide-binding</keyword>
<keyword evidence="2 7" id="KW-0698">rRNA processing</keyword>
<comment type="catalytic activity">
    <reaction evidence="7">
        <text>AMP + ATP = 2 ADP</text>
        <dbReference type="Rhea" id="RHEA:12973"/>
        <dbReference type="ChEBI" id="CHEBI:30616"/>
        <dbReference type="ChEBI" id="CHEBI:456215"/>
        <dbReference type="ChEBI" id="CHEBI:456216"/>
        <dbReference type="EC" id="2.7.4.3"/>
    </reaction>
</comment>
<accession>A0AA96V6M5</accession>
<reference evidence="8 9" key="1">
    <citation type="submission" date="2023-07" db="EMBL/GenBank/DDBJ databases">
        <title>Closed genome sequence of Methanosarcinaceae archaeon Am2.</title>
        <authorList>
            <person name="Poehlein A."/>
            <person name="Protasov E."/>
            <person name="Platt K."/>
            <person name="Reeh H."/>
            <person name="Daniel R."/>
            <person name="Brune A."/>
        </authorList>
    </citation>
    <scope>NUCLEOTIDE SEQUENCE [LARGE SCALE GENOMIC DNA]</scope>
    <source>
        <strain evidence="8 9">Am2</strain>
    </source>
</reference>
<dbReference type="Proteomes" id="UP001304970">
    <property type="component" value="Chromosome"/>
</dbReference>
<feature type="binding site" evidence="7">
    <location>
        <position position="22"/>
    </location>
    <ligand>
        <name>ATP</name>
        <dbReference type="ChEBI" id="CHEBI:30616"/>
    </ligand>
</feature>
<dbReference type="EMBL" id="CP131061">
    <property type="protein sequence ID" value="WNY26815.1"/>
    <property type="molecule type" value="Genomic_DNA"/>
</dbReference>
<dbReference type="GO" id="GO:0042274">
    <property type="term" value="P:ribosomal small subunit biogenesis"/>
    <property type="evidence" value="ECO:0007669"/>
    <property type="project" value="UniProtKB-UniRule"/>
</dbReference>
<keyword evidence="3 7" id="KW-0808">Transferase</keyword>
<dbReference type="HAMAP" id="MF_00039">
    <property type="entry name" value="Adenylate_kinase_AK6"/>
    <property type="match status" value="1"/>
</dbReference>
<name>A0AA96V6M5_9EURY</name>
<evidence type="ECO:0000256" key="1">
    <source>
        <dbReference type="ARBA" id="ARBA00022517"/>
    </source>
</evidence>
<proteinExistence type="inferred from homology"/>
<evidence type="ECO:0000256" key="3">
    <source>
        <dbReference type="ARBA" id="ARBA00022679"/>
    </source>
</evidence>
<sequence length="306" mass="34653">MFHSSFPPFLTIALTGTPGTGKTQVAKLLEAEGYQVLHLTEFICSCKIPVERDDERDCNIVDMDSLEESFFEYQKEKRHDFENKIQNMSLSDDEFIQHTKQPKNLPVLLVESHLAHCLCDLAVVLRSHPAVLKERLDGRGYSEKKVQENVLSEAIDIILCDCFDYCRRVYEIDNSSQKISDTVSCVKELIHALYEDEFLKFRSFVSQMNEKNKCKCKSKKQNISDSNPAQPVVSSGFAAKSRQDVKNISGQDLEDIPLAELAGTISVIEEEGVVVYEGDYDDALDETHPVLMKYIPGKNDWSGLVD</sequence>
<feature type="binding site" evidence="7">
    <location>
        <position position="21"/>
    </location>
    <ligand>
        <name>ATP</name>
        <dbReference type="ChEBI" id="CHEBI:30616"/>
    </ligand>
</feature>
<comment type="similarity">
    <text evidence="7">Belongs to the adenylate kinase family. AK6 subfamily.</text>
</comment>
<dbReference type="InterPro" id="IPR020618">
    <property type="entry name" value="Adenyl_kinase_AK6"/>
</dbReference>
<organism evidence="8 9">
    <name type="scientific">Methanolapillus ohkumae</name>
    <dbReference type="NCBI Taxonomy" id="3028298"/>
    <lineage>
        <taxon>Archaea</taxon>
        <taxon>Methanobacteriati</taxon>
        <taxon>Methanobacteriota</taxon>
        <taxon>Stenosarchaea group</taxon>
        <taxon>Methanomicrobia</taxon>
        <taxon>Methanosarcinales</taxon>
        <taxon>Methanosarcinaceae</taxon>
        <taxon>Methanolapillus</taxon>
    </lineage>
</organism>
<dbReference type="PANTHER" id="PTHR12595:SF0">
    <property type="entry name" value="ADENYLATE KINASE ISOENZYME 6"/>
    <property type="match status" value="1"/>
</dbReference>
<dbReference type="EC" id="2.7.4.3" evidence="7"/>
<evidence type="ECO:0000313" key="9">
    <source>
        <dbReference type="Proteomes" id="UP001304970"/>
    </source>
</evidence>
<dbReference type="AlphaFoldDB" id="A0AA96V6M5"/>
<gene>
    <name evidence="8" type="ORF">MsAm2_05950</name>
</gene>
<dbReference type="InterPro" id="IPR027417">
    <property type="entry name" value="P-loop_NTPase"/>
</dbReference>
<dbReference type="GO" id="GO:0016887">
    <property type="term" value="F:ATP hydrolysis activity"/>
    <property type="evidence" value="ECO:0007669"/>
    <property type="project" value="InterPro"/>
</dbReference>
<keyword evidence="1 7" id="KW-0690">Ribosome biogenesis</keyword>
<keyword evidence="5 7" id="KW-0418">Kinase</keyword>
<evidence type="ECO:0000313" key="8">
    <source>
        <dbReference type="EMBL" id="WNY26815.1"/>
    </source>
</evidence>
<dbReference type="PANTHER" id="PTHR12595">
    <property type="entry name" value="POS9-ACTIVATING FACTOR FAP7-RELATED"/>
    <property type="match status" value="1"/>
</dbReference>
<evidence type="ECO:0000256" key="7">
    <source>
        <dbReference type="HAMAP-Rule" id="MF_00039"/>
    </source>
</evidence>
<comment type="caution">
    <text evidence="7">Lacks conserved residue(s) required for the propagation of feature annotation.</text>
</comment>
<feature type="binding site" evidence="7">
    <location>
        <position position="139"/>
    </location>
    <ligand>
        <name>ATP</name>
        <dbReference type="ChEBI" id="CHEBI:30616"/>
    </ligand>
</feature>
<dbReference type="Gene3D" id="3.40.50.300">
    <property type="entry name" value="P-loop containing nucleotide triphosphate hydrolases"/>
    <property type="match status" value="1"/>
</dbReference>
<dbReference type="GeneID" id="89228004"/>
<evidence type="ECO:0000256" key="5">
    <source>
        <dbReference type="ARBA" id="ARBA00022777"/>
    </source>
</evidence>
<dbReference type="SUPFAM" id="SSF52540">
    <property type="entry name" value="P-loop containing nucleoside triphosphate hydrolases"/>
    <property type="match status" value="1"/>
</dbReference>
<feature type="binding site" evidence="7">
    <location>
        <position position="19"/>
    </location>
    <ligand>
        <name>ATP</name>
        <dbReference type="ChEBI" id="CHEBI:30616"/>
    </ligand>
</feature>
<evidence type="ECO:0000256" key="6">
    <source>
        <dbReference type="ARBA" id="ARBA00022840"/>
    </source>
</evidence>
<keyword evidence="6 7" id="KW-0067">ATP-binding</keyword>
<dbReference type="GO" id="GO:0006364">
    <property type="term" value="P:rRNA processing"/>
    <property type="evidence" value="ECO:0007669"/>
    <property type="project" value="UniProtKB-KW"/>
</dbReference>
<keyword evidence="9" id="KW-1185">Reference proteome</keyword>